<dbReference type="PANTHER" id="PTHR21310:SF51">
    <property type="entry name" value="AMINOGLYCOSIDE PHOSPHOTRANSFERASE DOMAIN-CONTAINING PROTEIN"/>
    <property type="match status" value="1"/>
</dbReference>
<dbReference type="Pfam" id="PF01636">
    <property type="entry name" value="APH"/>
    <property type="match status" value="1"/>
</dbReference>
<dbReference type="AlphaFoldDB" id="A0A9W8Y2K0"/>
<dbReference type="Proteomes" id="UP001140560">
    <property type="component" value="Unassembled WGS sequence"/>
</dbReference>
<keyword evidence="4" id="KW-1185">Reference proteome</keyword>
<feature type="region of interest" description="Disordered" evidence="1">
    <location>
        <begin position="55"/>
        <end position="75"/>
    </location>
</feature>
<evidence type="ECO:0000259" key="2">
    <source>
        <dbReference type="Pfam" id="PF01636"/>
    </source>
</evidence>
<dbReference type="Gene3D" id="3.90.1200.10">
    <property type="match status" value="1"/>
</dbReference>
<feature type="compositionally biased region" description="Acidic residues" evidence="1">
    <location>
        <begin position="188"/>
        <end position="200"/>
    </location>
</feature>
<evidence type="ECO:0000313" key="3">
    <source>
        <dbReference type="EMBL" id="KAJ4366230.1"/>
    </source>
</evidence>
<protein>
    <recommendedName>
        <fullName evidence="2">Aminoglycoside phosphotransferase domain-containing protein</fullName>
    </recommendedName>
</protein>
<gene>
    <name evidence="3" type="ORF">N0V83_007866</name>
</gene>
<dbReference type="InterPro" id="IPR051678">
    <property type="entry name" value="AGP_Transferase"/>
</dbReference>
<dbReference type="InterPro" id="IPR002575">
    <property type="entry name" value="Aminoglycoside_PTrfase"/>
</dbReference>
<proteinExistence type="predicted"/>
<dbReference type="SUPFAM" id="SSF56112">
    <property type="entry name" value="Protein kinase-like (PK-like)"/>
    <property type="match status" value="1"/>
</dbReference>
<evidence type="ECO:0000313" key="4">
    <source>
        <dbReference type="Proteomes" id="UP001140560"/>
    </source>
</evidence>
<dbReference type="OrthoDB" id="10003767at2759"/>
<evidence type="ECO:0000256" key="1">
    <source>
        <dbReference type="SAM" id="MobiDB-lite"/>
    </source>
</evidence>
<feature type="region of interest" description="Disordered" evidence="1">
    <location>
        <begin position="171"/>
        <end position="214"/>
    </location>
</feature>
<dbReference type="EMBL" id="JAPEUY010000014">
    <property type="protein sequence ID" value="KAJ4366230.1"/>
    <property type="molecule type" value="Genomic_DNA"/>
</dbReference>
<comment type="caution">
    <text evidence="3">The sequence shown here is derived from an EMBL/GenBank/DDBJ whole genome shotgun (WGS) entry which is preliminary data.</text>
</comment>
<sequence>MCLSGFSTLFYSTASLESRPARKKLQKKREPSMVTNTEAKSRNWIFGKCWNQSKTNKSTHPSLDSQDSAGSNKHSATAKFNQLLGFGRYKTQTMSTNVTEALPTKQSSSRSSTGTTTSNHADSEASSAVSSVPPPEITAPSSMASQAPGPKNPIRRLLGIFAHSKHDSAACLDQFGPTPQIEVGSEQEGSDEEVQVDEDIYSVNSEPNEDDENDRRDFKTIRKIPRKAIEAFVLKLVHPDDEQDSHTCHVTQRKEGSFHHAIFLQIAFDGALQQEFILKIPAHGTAKHWGEFDVLMMRNEAVIMQHIHHRTDCPVPKVIAFDEYINNELGAPYILMEKMSGVSAMGLWLGQPPENLTSGEEHEHLDAGNPSLEAEEKRTNFLRSLAHAMSHLKDLKFAGIGLPVYDEATDCKPEYFAPMWRWHSKSLMFALTPSGPFDTTEEFFLDGLNVALNLKEVAHRDPNSSPVLLVKGLRKVFDIVFSAAPFVTPSATILCNAEETDNTAEASFVLRHDDLDLQNILVDDHGNVTGIIDWDGCMSVPQCIGYTSLPTFLRRDWLPDFDTDCIPHEACSLDHYRDVYAKAMEEFTTQDQTDAKFTRKSAIYQALLAAVHEDSDVKDLVGKLLAEIPDFRRVDVDEVCVRLGRGWPAAEKVLQEKIPELLRPE</sequence>
<feature type="domain" description="Aminoglycoside phosphotransferase" evidence="2">
    <location>
        <begin position="505"/>
        <end position="538"/>
    </location>
</feature>
<accession>A0A9W8Y2K0</accession>
<organism evidence="3 4">
    <name type="scientific">Neocucurbitaria cava</name>
    <dbReference type="NCBI Taxonomy" id="798079"/>
    <lineage>
        <taxon>Eukaryota</taxon>
        <taxon>Fungi</taxon>
        <taxon>Dikarya</taxon>
        <taxon>Ascomycota</taxon>
        <taxon>Pezizomycotina</taxon>
        <taxon>Dothideomycetes</taxon>
        <taxon>Pleosporomycetidae</taxon>
        <taxon>Pleosporales</taxon>
        <taxon>Pleosporineae</taxon>
        <taxon>Cucurbitariaceae</taxon>
        <taxon>Neocucurbitaria</taxon>
    </lineage>
</organism>
<feature type="region of interest" description="Disordered" evidence="1">
    <location>
        <begin position="97"/>
        <end position="151"/>
    </location>
</feature>
<feature type="compositionally biased region" description="Low complexity" evidence="1">
    <location>
        <begin position="107"/>
        <end position="131"/>
    </location>
</feature>
<dbReference type="PANTHER" id="PTHR21310">
    <property type="entry name" value="AMINOGLYCOSIDE PHOSPHOTRANSFERASE-RELATED-RELATED"/>
    <property type="match status" value="1"/>
</dbReference>
<dbReference type="Gene3D" id="3.30.200.20">
    <property type="entry name" value="Phosphorylase Kinase, domain 1"/>
    <property type="match status" value="1"/>
</dbReference>
<dbReference type="InterPro" id="IPR011009">
    <property type="entry name" value="Kinase-like_dom_sf"/>
</dbReference>
<name>A0A9W8Y2K0_9PLEO</name>
<reference evidence="3" key="1">
    <citation type="submission" date="2022-10" db="EMBL/GenBank/DDBJ databases">
        <title>Tapping the CABI collections for fungal endophytes: first genome assemblies for Collariella, Neodidymelliopsis, Ascochyta clinopodiicola, Didymella pomorum, Didymosphaeria variabile, Neocosmospora piperis and Neocucurbitaria cava.</title>
        <authorList>
            <person name="Hill R."/>
        </authorList>
    </citation>
    <scope>NUCLEOTIDE SEQUENCE</scope>
    <source>
        <strain evidence="3">IMI 356814</strain>
    </source>
</reference>